<dbReference type="HOGENOM" id="CLU_060699_1_0_14"/>
<reference evidence="7 8" key="1">
    <citation type="journal article" date="2013" name="Genome Biol. Evol.">
        <title>Comparison of metabolic capacities and inference of gene content evolution in mosquito-associated Spiroplasma diminutum and S. taiwanense.</title>
        <authorList>
            <person name="Lo W.S."/>
            <person name="Ku C."/>
            <person name="Chen L.L."/>
            <person name="Chang T.H."/>
            <person name="Kuo C.H."/>
        </authorList>
    </citation>
    <scope>NUCLEOTIDE SEQUENCE [LARGE SCALE GENOMIC DNA]</scope>
    <source>
        <strain evidence="7">CT-1</strain>
    </source>
</reference>
<feature type="domain" description="HTH deoR-type" evidence="6">
    <location>
        <begin position="6"/>
        <end position="61"/>
    </location>
</feature>
<dbReference type="eggNOG" id="COG1349">
    <property type="taxonomic scope" value="Bacteria"/>
</dbReference>
<dbReference type="EMBL" id="CP005074">
    <property type="protein sequence ID" value="AGR41365.1"/>
    <property type="molecule type" value="Genomic_DNA"/>
</dbReference>
<dbReference type="SMART" id="SM01134">
    <property type="entry name" value="DeoRC"/>
    <property type="match status" value="1"/>
</dbReference>
<dbReference type="InterPro" id="IPR050313">
    <property type="entry name" value="Carb_Metab_HTH_regulators"/>
</dbReference>
<keyword evidence="2" id="KW-0678">Repressor</keyword>
<keyword evidence="3" id="KW-0805">Transcription regulation</keyword>
<sequence length="257" mass="29580">MHKLKRKEILLQKIVEKNFMSSKDFLEYAQSNGINESTARRDLKELEKEDKITLTFGGIISKVENELEIGRIEKAQKELYKKVAIANEAIKLLKENDVIFCAPGTTIEHFVKKIDKKIKVLVTNSFPVFLSAWNNKNIKDVFLLGGIFKEKSQVFYNRDTKKYLEGIKFSNAFFSCYSIDYEGNIYDDFAPELDVLIEVLKRSTVKNLLVDSSKFVNEGINQLISVNDINNLITDQKAKGLITEKIEYLNIVFSKEN</sequence>
<accession>S5MHM6</accession>
<keyword evidence="4" id="KW-0804">Transcription</keyword>
<dbReference type="STRING" id="1276220.STAIW_v1c07610"/>
<dbReference type="RefSeq" id="WP_020834504.1">
    <property type="nucleotide sequence ID" value="NC_021846.1"/>
</dbReference>
<keyword evidence="7" id="KW-0808">Transferase</keyword>
<dbReference type="PATRIC" id="fig|1276220.3.peg.777"/>
<dbReference type="Pfam" id="PF00455">
    <property type="entry name" value="DeoRC"/>
    <property type="match status" value="1"/>
</dbReference>
<comment type="function">
    <text evidence="5">Repressor of the lactose catabolism operon. Galactose-6-phosphate is the inducer.</text>
</comment>
<dbReference type="InterPro" id="IPR001034">
    <property type="entry name" value="DeoR_HTH"/>
</dbReference>
<evidence type="ECO:0000256" key="5">
    <source>
        <dbReference type="ARBA" id="ARBA00024937"/>
    </source>
</evidence>
<organism evidence="7 8">
    <name type="scientific">Spiroplasma taiwanense CT-1</name>
    <dbReference type="NCBI Taxonomy" id="1276220"/>
    <lineage>
        <taxon>Bacteria</taxon>
        <taxon>Bacillati</taxon>
        <taxon>Mycoplasmatota</taxon>
        <taxon>Mollicutes</taxon>
        <taxon>Entomoplasmatales</taxon>
        <taxon>Spiroplasmataceae</taxon>
        <taxon>Spiroplasma</taxon>
    </lineage>
</organism>
<dbReference type="GO" id="GO:0003700">
    <property type="term" value="F:DNA-binding transcription factor activity"/>
    <property type="evidence" value="ECO:0007669"/>
    <property type="project" value="InterPro"/>
</dbReference>
<protein>
    <recommendedName>
        <fullName evidence="1">Lactose phosphotransferase system repressor</fullName>
    </recommendedName>
</protein>
<dbReference type="PANTHER" id="PTHR30363:SF4">
    <property type="entry name" value="GLYCEROL-3-PHOSPHATE REGULON REPRESSOR"/>
    <property type="match status" value="1"/>
</dbReference>
<dbReference type="KEGG" id="stai:STAIW_v1c07610"/>
<name>S5MHM6_9MOLU</name>
<evidence type="ECO:0000256" key="4">
    <source>
        <dbReference type="ARBA" id="ARBA00023163"/>
    </source>
</evidence>
<evidence type="ECO:0000256" key="1">
    <source>
        <dbReference type="ARBA" id="ARBA00021390"/>
    </source>
</evidence>
<gene>
    <name evidence="7" type="ORF">STAIW_v1c07610</name>
</gene>
<dbReference type="GO" id="GO:0016740">
    <property type="term" value="F:transferase activity"/>
    <property type="evidence" value="ECO:0007669"/>
    <property type="project" value="UniProtKB-KW"/>
</dbReference>
<dbReference type="SUPFAM" id="SSF100950">
    <property type="entry name" value="NagB/RpiA/CoA transferase-like"/>
    <property type="match status" value="1"/>
</dbReference>
<dbReference type="InterPro" id="IPR014036">
    <property type="entry name" value="DeoR-like_C"/>
</dbReference>
<evidence type="ECO:0000313" key="8">
    <source>
        <dbReference type="Proteomes" id="UP000014984"/>
    </source>
</evidence>
<dbReference type="AlphaFoldDB" id="S5MHM6"/>
<dbReference type="InterPro" id="IPR037171">
    <property type="entry name" value="NagB/RpiA_transferase-like"/>
</dbReference>
<proteinExistence type="predicted"/>
<dbReference type="Proteomes" id="UP000014984">
    <property type="component" value="Chromosome"/>
</dbReference>
<evidence type="ECO:0000256" key="3">
    <source>
        <dbReference type="ARBA" id="ARBA00023015"/>
    </source>
</evidence>
<dbReference type="Pfam" id="PF08220">
    <property type="entry name" value="HTH_DeoR"/>
    <property type="match status" value="1"/>
</dbReference>
<evidence type="ECO:0000256" key="2">
    <source>
        <dbReference type="ARBA" id="ARBA00022491"/>
    </source>
</evidence>
<dbReference type="PANTHER" id="PTHR30363">
    <property type="entry name" value="HTH-TYPE TRANSCRIPTIONAL REGULATOR SRLR-RELATED"/>
    <property type="match status" value="1"/>
</dbReference>
<keyword evidence="8" id="KW-1185">Reference proteome</keyword>
<evidence type="ECO:0000259" key="6">
    <source>
        <dbReference type="SMART" id="SM00420"/>
    </source>
</evidence>
<evidence type="ECO:0000313" key="7">
    <source>
        <dbReference type="EMBL" id="AGR41365.1"/>
    </source>
</evidence>
<dbReference type="SMART" id="SM00420">
    <property type="entry name" value="HTH_DEOR"/>
    <property type="match status" value="1"/>
</dbReference>